<dbReference type="EMBL" id="JAINUF010000001">
    <property type="protein sequence ID" value="KAJ8381755.1"/>
    <property type="molecule type" value="Genomic_DNA"/>
</dbReference>
<evidence type="ECO:0000313" key="1">
    <source>
        <dbReference type="EMBL" id="KAJ8381755.1"/>
    </source>
</evidence>
<evidence type="ECO:0000313" key="2">
    <source>
        <dbReference type="Proteomes" id="UP001152622"/>
    </source>
</evidence>
<reference evidence="1" key="1">
    <citation type="journal article" date="2023" name="Science">
        <title>Genome structures resolve the early diversification of teleost fishes.</title>
        <authorList>
            <person name="Parey E."/>
            <person name="Louis A."/>
            <person name="Montfort J."/>
            <person name="Bouchez O."/>
            <person name="Roques C."/>
            <person name="Iampietro C."/>
            <person name="Lluch J."/>
            <person name="Castinel A."/>
            <person name="Donnadieu C."/>
            <person name="Desvignes T."/>
            <person name="Floi Bucao C."/>
            <person name="Jouanno E."/>
            <person name="Wen M."/>
            <person name="Mejri S."/>
            <person name="Dirks R."/>
            <person name="Jansen H."/>
            <person name="Henkel C."/>
            <person name="Chen W.J."/>
            <person name="Zahm M."/>
            <person name="Cabau C."/>
            <person name="Klopp C."/>
            <person name="Thompson A.W."/>
            <person name="Robinson-Rechavi M."/>
            <person name="Braasch I."/>
            <person name="Lecointre G."/>
            <person name="Bobe J."/>
            <person name="Postlethwait J.H."/>
            <person name="Berthelot C."/>
            <person name="Roest Crollius H."/>
            <person name="Guiguen Y."/>
        </authorList>
    </citation>
    <scope>NUCLEOTIDE SEQUENCE</scope>
    <source>
        <strain evidence="1">WJC10195</strain>
    </source>
</reference>
<comment type="caution">
    <text evidence="1">The sequence shown here is derived from an EMBL/GenBank/DDBJ whole genome shotgun (WGS) entry which is preliminary data.</text>
</comment>
<accession>A0A9Q1GCP7</accession>
<dbReference type="Proteomes" id="UP001152622">
    <property type="component" value="Chromosome 1"/>
</dbReference>
<organism evidence="1 2">
    <name type="scientific">Synaphobranchus kaupii</name>
    <name type="common">Kaup's arrowtooth eel</name>
    <dbReference type="NCBI Taxonomy" id="118154"/>
    <lineage>
        <taxon>Eukaryota</taxon>
        <taxon>Metazoa</taxon>
        <taxon>Chordata</taxon>
        <taxon>Craniata</taxon>
        <taxon>Vertebrata</taxon>
        <taxon>Euteleostomi</taxon>
        <taxon>Actinopterygii</taxon>
        <taxon>Neopterygii</taxon>
        <taxon>Teleostei</taxon>
        <taxon>Anguilliformes</taxon>
        <taxon>Synaphobranchidae</taxon>
        <taxon>Synaphobranchus</taxon>
    </lineage>
</organism>
<proteinExistence type="predicted"/>
<sequence>MNWMNHGSVPCRPFSHETAVYTPTGHYSFLSQKPQHTCAYPTLQQRDLQGNLGNSLCNVVTEKASGDD</sequence>
<gene>
    <name evidence="1" type="ORF">SKAU_G00025330</name>
</gene>
<keyword evidence="2" id="KW-1185">Reference proteome</keyword>
<dbReference type="AlphaFoldDB" id="A0A9Q1GCP7"/>
<name>A0A9Q1GCP7_SYNKA</name>
<protein>
    <submittedName>
        <fullName evidence="1">Uncharacterized protein</fullName>
    </submittedName>
</protein>